<evidence type="ECO:0000313" key="1">
    <source>
        <dbReference type="EMBL" id="MDI7924544.1"/>
    </source>
</evidence>
<dbReference type="RefSeq" id="WP_311788309.1">
    <property type="nucleotide sequence ID" value="NZ_JALDYY010000015.1"/>
</dbReference>
<evidence type="ECO:0000313" key="2">
    <source>
        <dbReference type="Proteomes" id="UP001161580"/>
    </source>
</evidence>
<organism evidence="1 2">
    <name type="scientific">Ferirhizobium litorale</name>
    <dbReference type="NCBI Taxonomy" id="2927786"/>
    <lineage>
        <taxon>Bacteria</taxon>
        <taxon>Pseudomonadati</taxon>
        <taxon>Pseudomonadota</taxon>
        <taxon>Alphaproteobacteria</taxon>
        <taxon>Hyphomicrobiales</taxon>
        <taxon>Rhizobiaceae</taxon>
        <taxon>Ferirhizobium</taxon>
    </lineage>
</organism>
<name>A0AAE3QJW0_9HYPH</name>
<dbReference type="Gene3D" id="6.10.250.730">
    <property type="match status" value="1"/>
</dbReference>
<comment type="caution">
    <text evidence="1">The sequence shown here is derived from an EMBL/GenBank/DDBJ whole genome shotgun (WGS) entry which is preliminary data.</text>
</comment>
<dbReference type="InterPro" id="IPR010385">
    <property type="entry name" value="DUF982"/>
</dbReference>
<dbReference type="EMBL" id="JALDYZ010000015">
    <property type="protein sequence ID" value="MDI7924544.1"/>
    <property type="molecule type" value="Genomic_DNA"/>
</dbReference>
<dbReference type="AlphaFoldDB" id="A0AAE3QJW0"/>
<dbReference type="Pfam" id="PF06169">
    <property type="entry name" value="DUF982"/>
    <property type="match status" value="1"/>
</dbReference>
<keyword evidence="2" id="KW-1185">Reference proteome</keyword>
<reference evidence="1" key="1">
    <citation type="submission" date="2022-03" db="EMBL/GenBank/DDBJ databases">
        <title>Fererhizobium litorale gen. nov., sp. nov., isolated from sandy sediments of the Sea of Japan seashore.</title>
        <authorList>
            <person name="Romanenko L."/>
            <person name="Kurilenko V."/>
            <person name="Otstavnykh N."/>
            <person name="Svetashev V."/>
            <person name="Tekutyeva L."/>
            <person name="Isaeva M."/>
            <person name="Mikhailov V."/>
        </authorList>
    </citation>
    <scope>NUCLEOTIDE SEQUENCE</scope>
    <source>
        <strain evidence="1">KMM 9576</strain>
    </source>
</reference>
<sequence>MPVVRWTNPIEVKFTQGVSRTVCGPSEALHCLSDLWPNRRGPLYIAARSTCRAAIDGRKSVEEAREMFLFATEEAELNAH</sequence>
<dbReference type="Proteomes" id="UP001161580">
    <property type="component" value="Unassembled WGS sequence"/>
</dbReference>
<protein>
    <submittedName>
        <fullName evidence="1">DUF982 domain-containing protein</fullName>
    </submittedName>
</protein>
<gene>
    <name evidence="1" type="ORF">MRS75_20990</name>
</gene>
<accession>A0AAE3QJW0</accession>
<proteinExistence type="predicted"/>